<protein>
    <submittedName>
        <fullName evidence="1">N-formylglutamate deformylase</fullName>
        <ecNumber evidence="1">3.5.1.68</ecNumber>
    </submittedName>
</protein>
<reference evidence="2" key="1">
    <citation type="submission" date="2020-12" db="EMBL/GenBank/DDBJ databases">
        <title>Hymenobacter sp.</title>
        <authorList>
            <person name="Kim M.K."/>
        </authorList>
    </citation>
    <scope>NUCLEOTIDE SEQUENCE [LARGE SCALE GENOMIC DNA]</scope>
    <source>
        <strain evidence="2">BT325</strain>
    </source>
</reference>
<gene>
    <name evidence="1" type="primary">hutG</name>
    <name evidence="1" type="ORF">JAO75_10530</name>
</gene>
<evidence type="ECO:0000313" key="1">
    <source>
        <dbReference type="EMBL" id="MBJ6125840.1"/>
    </source>
</evidence>
<dbReference type="EC" id="3.5.1.68" evidence="1"/>
<keyword evidence="1" id="KW-0378">Hydrolase</keyword>
<name>A0ABS0Y1Q2_9HYPH</name>
<dbReference type="GO" id="GO:0050129">
    <property type="term" value="F:N-formylglutamate deformylase activity"/>
    <property type="evidence" value="ECO:0007669"/>
    <property type="project" value="UniProtKB-EC"/>
</dbReference>
<dbReference type="InterPro" id="IPR007709">
    <property type="entry name" value="N-FG_amidohydro"/>
</dbReference>
<dbReference type="Pfam" id="PF05013">
    <property type="entry name" value="FGase"/>
    <property type="match status" value="1"/>
</dbReference>
<dbReference type="RefSeq" id="WP_199048966.1">
    <property type="nucleotide sequence ID" value="NZ_JAELXT010000008.1"/>
</dbReference>
<dbReference type="Proteomes" id="UP000620670">
    <property type="component" value="Unassembled WGS sequence"/>
</dbReference>
<dbReference type="InterPro" id="IPR010247">
    <property type="entry name" value="HutG_amidohyd"/>
</dbReference>
<dbReference type="EMBL" id="JAELXT010000008">
    <property type="protein sequence ID" value="MBJ6125840.1"/>
    <property type="molecule type" value="Genomic_DNA"/>
</dbReference>
<dbReference type="Gene3D" id="3.40.630.40">
    <property type="entry name" value="Zn-dependent exopeptidases"/>
    <property type="match status" value="1"/>
</dbReference>
<dbReference type="NCBIfam" id="TIGR02017">
    <property type="entry name" value="hutG_amidohyd"/>
    <property type="match status" value="1"/>
</dbReference>
<keyword evidence="2" id="KW-1185">Reference proteome</keyword>
<evidence type="ECO:0000313" key="2">
    <source>
        <dbReference type="Proteomes" id="UP000620670"/>
    </source>
</evidence>
<proteinExistence type="predicted"/>
<comment type="caution">
    <text evidence="1">The sequence shown here is derived from an EMBL/GenBank/DDBJ whole genome shotgun (WGS) entry which is preliminary data.</text>
</comment>
<sequence>MSTKLPDWLTVTRGDAPLVVSLPHTGTDIPAEYERGLVSPWLARKDADWWIEQLYDFAAGLGATVIRTTISRTVIDVNRDPSGVSLYPGQATTELCPTTTFDGEALYRPGAEPTAEEIAERRARFFDPYHETLRAETERLRAQHASVVVYDCHSIRSVIPRLFDGTLPHFNIGTNGGTTCAPALSDAIETICANSGFSHVVNGRFKGGYITRSLGRPEAGVHAVQMELACRGYMREPLGPVSESEWPAPYDEAYAAPMRSALTLILQTCLNFAQSKA</sequence>
<accession>A0ABS0Y1Q2</accession>
<organism evidence="1 2">
    <name type="scientific">Microvirga splendida</name>
    <dbReference type="NCBI Taxonomy" id="2795727"/>
    <lineage>
        <taxon>Bacteria</taxon>
        <taxon>Pseudomonadati</taxon>
        <taxon>Pseudomonadota</taxon>
        <taxon>Alphaproteobacteria</taxon>
        <taxon>Hyphomicrobiales</taxon>
        <taxon>Methylobacteriaceae</taxon>
        <taxon>Microvirga</taxon>
    </lineage>
</organism>
<dbReference type="SUPFAM" id="SSF53187">
    <property type="entry name" value="Zn-dependent exopeptidases"/>
    <property type="match status" value="1"/>
</dbReference>